<protein>
    <submittedName>
        <fullName evidence="7">Uncharacterized protein</fullName>
    </submittedName>
</protein>
<evidence type="ECO:0000313" key="5">
    <source>
        <dbReference type="EMBL" id="CAB4189094.1"/>
    </source>
</evidence>
<evidence type="ECO:0000313" key="3">
    <source>
        <dbReference type="EMBL" id="CAB4174998.1"/>
    </source>
</evidence>
<evidence type="ECO:0000313" key="7">
    <source>
        <dbReference type="EMBL" id="CAB5231551.1"/>
    </source>
</evidence>
<dbReference type="EMBL" id="LR797132">
    <property type="protein sequence ID" value="CAB4189094.1"/>
    <property type="molecule type" value="Genomic_DNA"/>
</dbReference>
<dbReference type="EMBL" id="LR797196">
    <property type="protein sequence ID" value="CAB4193195.1"/>
    <property type="molecule type" value="Genomic_DNA"/>
</dbReference>
<evidence type="ECO:0000313" key="6">
    <source>
        <dbReference type="EMBL" id="CAB4193195.1"/>
    </source>
</evidence>
<accession>A0A6J7XND1</accession>
<gene>
    <name evidence="4" type="ORF">UFOVP1034_50</name>
    <name evidence="5" type="ORF">UFOVP1177_50</name>
    <name evidence="6" type="ORF">UFOVP1243_37</name>
    <name evidence="7" type="ORF">UFOVP1581_108</name>
    <name evidence="2" type="ORF">UFOVP854_108</name>
    <name evidence="3" type="ORF">UFOVP964_108</name>
</gene>
<proteinExistence type="predicted"/>
<feature type="region of interest" description="Disordered" evidence="1">
    <location>
        <begin position="1"/>
        <end position="26"/>
    </location>
</feature>
<dbReference type="EMBL" id="LR796979">
    <property type="protein sequence ID" value="CAB4179250.1"/>
    <property type="molecule type" value="Genomic_DNA"/>
</dbReference>
<evidence type="ECO:0000313" key="2">
    <source>
        <dbReference type="EMBL" id="CAB4167009.1"/>
    </source>
</evidence>
<organism evidence="7">
    <name type="scientific">uncultured Caudovirales phage</name>
    <dbReference type="NCBI Taxonomy" id="2100421"/>
    <lineage>
        <taxon>Viruses</taxon>
        <taxon>Duplodnaviria</taxon>
        <taxon>Heunggongvirae</taxon>
        <taxon>Uroviricota</taxon>
        <taxon>Caudoviricetes</taxon>
        <taxon>Peduoviridae</taxon>
        <taxon>Maltschvirus</taxon>
        <taxon>Maltschvirus maltsch</taxon>
    </lineage>
</organism>
<evidence type="ECO:0000256" key="1">
    <source>
        <dbReference type="SAM" id="MobiDB-lite"/>
    </source>
</evidence>
<reference evidence="7" key="1">
    <citation type="submission" date="2020-05" db="EMBL/GenBank/DDBJ databases">
        <authorList>
            <person name="Chiriac C."/>
            <person name="Salcher M."/>
            <person name="Ghai R."/>
            <person name="Kavagutti S V."/>
        </authorList>
    </citation>
    <scope>NUCLEOTIDE SEQUENCE</scope>
</reference>
<name>A0A6J7XND1_9CAUD</name>
<dbReference type="EMBL" id="LR798433">
    <property type="protein sequence ID" value="CAB5231551.1"/>
    <property type="molecule type" value="Genomic_DNA"/>
</dbReference>
<evidence type="ECO:0000313" key="4">
    <source>
        <dbReference type="EMBL" id="CAB4179250.1"/>
    </source>
</evidence>
<dbReference type="EMBL" id="LR796798">
    <property type="protein sequence ID" value="CAB4167009.1"/>
    <property type="molecule type" value="Genomic_DNA"/>
</dbReference>
<dbReference type="EMBL" id="LR796924">
    <property type="protein sequence ID" value="CAB4174998.1"/>
    <property type="molecule type" value="Genomic_DNA"/>
</dbReference>
<sequence>MSRNSEFSSGHRMCPTCGSGPMEPMEYRDRTLVRTAPLKEGGKRKNQYKYGPVNRINWMCPEEFGHAVTEHF</sequence>